<dbReference type="PANTHER" id="PTHR42693">
    <property type="entry name" value="ARYLSULFATASE FAMILY MEMBER"/>
    <property type="match status" value="1"/>
</dbReference>
<dbReference type="AlphaFoldDB" id="A0A518GAX3"/>
<evidence type="ECO:0000313" key="4">
    <source>
        <dbReference type="EMBL" id="QDV25713.1"/>
    </source>
</evidence>
<dbReference type="Pfam" id="PF00884">
    <property type="entry name" value="Sulfatase"/>
    <property type="match status" value="1"/>
</dbReference>
<dbReference type="InterPro" id="IPR050738">
    <property type="entry name" value="Sulfatase"/>
</dbReference>
<dbReference type="GO" id="GO:0004065">
    <property type="term" value="F:arylsulfatase activity"/>
    <property type="evidence" value="ECO:0007669"/>
    <property type="project" value="UniProtKB-EC"/>
</dbReference>
<dbReference type="OrthoDB" id="9783154at2"/>
<dbReference type="KEGG" id="ahel:Q31a_40400"/>
<dbReference type="SUPFAM" id="SSF53649">
    <property type="entry name" value="Alkaline phosphatase-like"/>
    <property type="match status" value="1"/>
</dbReference>
<dbReference type="Gene3D" id="3.30.1120.10">
    <property type="match status" value="1"/>
</dbReference>
<dbReference type="EC" id="3.1.6.1" evidence="4"/>
<dbReference type="EMBL" id="CP036298">
    <property type="protein sequence ID" value="QDV25713.1"/>
    <property type="molecule type" value="Genomic_DNA"/>
</dbReference>
<feature type="domain" description="Sulfatase N-terminal" evidence="3">
    <location>
        <begin position="35"/>
        <end position="397"/>
    </location>
</feature>
<sequence>MQKLVVLVVPALLAILVGVSQVVVAGERRESGEQPNIIVILADDLGYGDIGCYNLQSKIPTPHIDKLARQGMRFTDAHSPCTVCTPTRYSLMTGQMAFRAPNGGRVFSGAGGPSLIQPGRLTLPEMLRQQGYATACFGKWHIGLTFYDTDGNPIHDGGPDAVKRIDYSRPIEGGPIDCGFDQFFGTACCPTTDWLYAFIDGKRIPNPPTGLLDKSMLPKHDYANDNRRGMHASDFDLEEVDMVFLEKSQQFLQQHVLNNPEQPFFLLHSTQAVHLPSFPGDAFKGKTNAGPHGDFIFELDHIVGELMETLERLDIAEETLVIFTSDNGPEVPTVYHMRHDHGHDGARPWRGVKRDNWEGGHRIPFVVRWPGKVASNRTSRELTSLTDVMATVAEILDVKLPEQAAEDSFSMLPAFLETPHPEPIRAYLLQQGFGGAKYLAIRRGKWKYLAHKGSGGNNYAQHELLKEYQLPDTAPNAEGQLFDLEADPGETQNLAESHPLVAEELSKLLEQSLSAGRSAPTR</sequence>
<accession>A0A518GAX3</accession>
<comment type="similarity">
    <text evidence="1">Belongs to the sulfatase family.</text>
</comment>
<dbReference type="Gene3D" id="3.40.720.10">
    <property type="entry name" value="Alkaline Phosphatase, subunit A"/>
    <property type="match status" value="1"/>
</dbReference>
<dbReference type="Proteomes" id="UP000318017">
    <property type="component" value="Chromosome"/>
</dbReference>
<organism evidence="4 5">
    <name type="scientific">Aureliella helgolandensis</name>
    <dbReference type="NCBI Taxonomy" id="2527968"/>
    <lineage>
        <taxon>Bacteria</taxon>
        <taxon>Pseudomonadati</taxon>
        <taxon>Planctomycetota</taxon>
        <taxon>Planctomycetia</taxon>
        <taxon>Pirellulales</taxon>
        <taxon>Pirellulaceae</taxon>
        <taxon>Aureliella</taxon>
    </lineage>
</organism>
<evidence type="ECO:0000313" key="5">
    <source>
        <dbReference type="Proteomes" id="UP000318017"/>
    </source>
</evidence>
<keyword evidence="5" id="KW-1185">Reference proteome</keyword>
<dbReference type="CDD" id="cd16143">
    <property type="entry name" value="ARS_like"/>
    <property type="match status" value="1"/>
</dbReference>
<dbReference type="RefSeq" id="WP_145081183.1">
    <property type="nucleotide sequence ID" value="NZ_CP036298.1"/>
</dbReference>
<evidence type="ECO:0000259" key="3">
    <source>
        <dbReference type="Pfam" id="PF00884"/>
    </source>
</evidence>
<name>A0A518GAX3_9BACT</name>
<keyword evidence="2 4" id="KW-0378">Hydrolase</keyword>
<evidence type="ECO:0000256" key="2">
    <source>
        <dbReference type="ARBA" id="ARBA00022801"/>
    </source>
</evidence>
<dbReference type="PANTHER" id="PTHR42693:SF53">
    <property type="entry name" value="ENDO-4-O-SULFATASE"/>
    <property type="match status" value="1"/>
</dbReference>
<dbReference type="InterPro" id="IPR017850">
    <property type="entry name" value="Alkaline_phosphatase_core_sf"/>
</dbReference>
<evidence type="ECO:0000256" key="1">
    <source>
        <dbReference type="ARBA" id="ARBA00008779"/>
    </source>
</evidence>
<proteinExistence type="inferred from homology"/>
<dbReference type="InterPro" id="IPR000917">
    <property type="entry name" value="Sulfatase_N"/>
</dbReference>
<reference evidence="4 5" key="1">
    <citation type="submission" date="2019-02" db="EMBL/GenBank/DDBJ databases">
        <title>Deep-cultivation of Planctomycetes and their phenomic and genomic characterization uncovers novel biology.</title>
        <authorList>
            <person name="Wiegand S."/>
            <person name="Jogler M."/>
            <person name="Boedeker C."/>
            <person name="Pinto D."/>
            <person name="Vollmers J."/>
            <person name="Rivas-Marin E."/>
            <person name="Kohn T."/>
            <person name="Peeters S.H."/>
            <person name="Heuer A."/>
            <person name="Rast P."/>
            <person name="Oberbeckmann S."/>
            <person name="Bunk B."/>
            <person name="Jeske O."/>
            <person name="Meyerdierks A."/>
            <person name="Storesund J.E."/>
            <person name="Kallscheuer N."/>
            <person name="Luecker S."/>
            <person name="Lage O.M."/>
            <person name="Pohl T."/>
            <person name="Merkel B.J."/>
            <person name="Hornburger P."/>
            <person name="Mueller R.-W."/>
            <person name="Bruemmer F."/>
            <person name="Labrenz M."/>
            <person name="Spormann A.M."/>
            <person name="Op den Camp H."/>
            <person name="Overmann J."/>
            <person name="Amann R."/>
            <person name="Jetten M.S.M."/>
            <person name="Mascher T."/>
            <person name="Medema M.H."/>
            <person name="Devos D.P."/>
            <person name="Kaster A.-K."/>
            <person name="Ovreas L."/>
            <person name="Rohde M."/>
            <person name="Galperin M.Y."/>
            <person name="Jogler C."/>
        </authorList>
    </citation>
    <scope>NUCLEOTIDE SEQUENCE [LARGE SCALE GENOMIC DNA]</scope>
    <source>
        <strain evidence="4 5">Q31a</strain>
    </source>
</reference>
<gene>
    <name evidence="4" type="primary">atsA_49</name>
    <name evidence="4" type="ORF">Q31a_40400</name>
</gene>
<protein>
    <submittedName>
        <fullName evidence="4">Arylsulfatase</fullName>
        <ecNumber evidence="4">3.1.6.1</ecNumber>
    </submittedName>
</protein>